<dbReference type="Proteomes" id="UP000536624">
    <property type="component" value="Unassembled WGS sequence"/>
</dbReference>
<name>A0A7X5X3D4_STRMQ</name>
<evidence type="ECO:0000313" key="2">
    <source>
        <dbReference type="EMBL" id="NIY65878.1"/>
    </source>
</evidence>
<feature type="compositionally biased region" description="Basic and acidic residues" evidence="1">
    <location>
        <begin position="1"/>
        <end position="16"/>
    </location>
</feature>
<protein>
    <submittedName>
        <fullName evidence="2">Uncharacterized protein</fullName>
    </submittedName>
</protein>
<organism evidence="2 3">
    <name type="scientific">Streptomyces malaysiensis</name>
    <dbReference type="NCBI Taxonomy" id="92644"/>
    <lineage>
        <taxon>Bacteria</taxon>
        <taxon>Bacillati</taxon>
        <taxon>Actinomycetota</taxon>
        <taxon>Actinomycetes</taxon>
        <taxon>Kitasatosporales</taxon>
        <taxon>Streptomycetaceae</taxon>
        <taxon>Streptomyces</taxon>
        <taxon>Streptomyces violaceusniger group</taxon>
    </lineage>
</organism>
<dbReference type="EMBL" id="JAALLH010000001">
    <property type="protein sequence ID" value="NIY65878.1"/>
    <property type="molecule type" value="Genomic_DNA"/>
</dbReference>
<feature type="compositionally biased region" description="Polar residues" evidence="1">
    <location>
        <begin position="102"/>
        <end position="114"/>
    </location>
</feature>
<dbReference type="AlphaFoldDB" id="A0A7X5X3D4"/>
<evidence type="ECO:0000313" key="3">
    <source>
        <dbReference type="Proteomes" id="UP000536624"/>
    </source>
</evidence>
<evidence type="ECO:0000256" key="1">
    <source>
        <dbReference type="SAM" id="MobiDB-lite"/>
    </source>
</evidence>
<feature type="region of interest" description="Disordered" evidence="1">
    <location>
        <begin position="1"/>
        <end position="31"/>
    </location>
</feature>
<gene>
    <name evidence="2" type="ORF">SMALB_3887</name>
</gene>
<sequence>MPDGGRRWRLRSRAEKAVAGLPDPGTCRTRPWGTPFSKLFDKLVASDQAFFEGVPREATTGPGGPHSGSTPTPGHGSRHGTDPHGPGGRRRGPGPHPRTHAQSHLASVIRTHTLSPGPRLAQDPGPPEPRRSPIPQQPTSASTQPANASTRSGPRSADGLPPHI</sequence>
<reference evidence="2 3" key="1">
    <citation type="submission" date="2020-02" db="EMBL/GenBank/DDBJ databases">
        <title>Streptomyces malaysiensis DSM14702 (JHCC583434, PFL_A843) Genome sequencing and assembly.</title>
        <authorList>
            <person name="Samborskyy M."/>
        </authorList>
    </citation>
    <scope>NUCLEOTIDE SEQUENCE [LARGE SCALE GENOMIC DNA]</scope>
    <source>
        <strain evidence="2 3">DSM 14702</strain>
    </source>
</reference>
<comment type="caution">
    <text evidence="2">The sequence shown here is derived from an EMBL/GenBank/DDBJ whole genome shotgun (WGS) entry which is preliminary data.</text>
</comment>
<proteinExistence type="predicted"/>
<feature type="region of interest" description="Disordered" evidence="1">
    <location>
        <begin position="51"/>
        <end position="164"/>
    </location>
</feature>
<feature type="compositionally biased region" description="Polar residues" evidence="1">
    <location>
        <begin position="139"/>
        <end position="153"/>
    </location>
</feature>
<accession>A0A7X5X3D4</accession>
<feature type="compositionally biased region" description="Basic residues" evidence="1">
    <location>
        <begin position="87"/>
        <end position="101"/>
    </location>
</feature>